<evidence type="ECO:0000313" key="6">
    <source>
        <dbReference type="EMBL" id="TGO05969.1"/>
    </source>
</evidence>
<gene>
    <name evidence="6" type="ORF">SERN_0161</name>
</gene>
<comment type="caution">
    <text evidence="6">The sequence shown here is derived from an EMBL/GenBank/DDBJ whole genome shotgun (WGS) entry which is preliminary data.</text>
</comment>
<dbReference type="PROSITE" id="PS51000">
    <property type="entry name" value="HTH_DEOR_2"/>
    <property type="match status" value="1"/>
</dbReference>
<proteinExistence type="predicted"/>
<dbReference type="GO" id="GO:0003700">
    <property type="term" value="F:DNA-binding transcription factor activity"/>
    <property type="evidence" value="ECO:0007669"/>
    <property type="project" value="InterPro"/>
</dbReference>
<dbReference type="PROSITE" id="PS00894">
    <property type="entry name" value="HTH_DEOR_1"/>
    <property type="match status" value="1"/>
</dbReference>
<dbReference type="SUPFAM" id="SSF100950">
    <property type="entry name" value="NagB/RpiA/CoA transferase-like"/>
    <property type="match status" value="1"/>
</dbReference>
<keyword evidence="2" id="KW-0238">DNA-binding</keyword>
<dbReference type="EMBL" id="RHPJ01000001">
    <property type="protein sequence ID" value="TGO05969.1"/>
    <property type="molecule type" value="Genomic_DNA"/>
</dbReference>
<evidence type="ECO:0000259" key="5">
    <source>
        <dbReference type="PROSITE" id="PS51000"/>
    </source>
</evidence>
<dbReference type="Gene3D" id="1.10.10.10">
    <property type="entry name" value="Winged helix-like DNA-binding domain superfamily/Winged helix DNA-binding domain"/>
    <property type="match status" value="1"/>
</dbReference>
<dbReference type="InterPro" id="IPR050313">
    <property type="entry name" value="Carb_Metab_HTH_regulators"/>
</dbReference>
<protein>
    <submittedName>
        <fullName evidence="6">Glycerol-3-phosphate regulon repressor</fullName>
    </submittedName>
</protein>
<dbReference type="SMART" id="SM01134">
    <property type="entry name" value="DeoRC"/>
    <property type="match status" value="1"/>
</dbReference>
<feature type="compositionally biased region" description="Low complexity" evidence="4">
    <location>
        <begin position="1"/>
        <end position="17"/>
    </location>
</feature>
<keyword evidence="7" id="KW-1185">Reference proteome</keyword>
<dbReference type="RefSeq" id="WP_135848248.1">
    <property type="nucleotide sequence ID" value="NZ_RHPJ01000001.1"/>
</dbReference>
<evidence type="ECO:0000256" key="4">
    <source>
        <dbReference type="SAM" id="MobiDB-lite"/>
    </source>
</evidence>
<evidence type="ECO:0000256" key="1">
    <source>
        <dbReference type="ARBA" id="ARBA00023015"/>
    </source>
</evidence>
<dbReference type="InterPro" id="IPR014036">
    <property type="entry name" value="DeoR-like_C"/>
</dbReference>
<dbReference type="SUPFAM" id="SSF46785">
    <property type="entry name" value="Winged helix' DNA-binding domain"/>
    <property type="match status" value="1"/>
</dbReference>
<dbReference type="InterPro" id="IPR001034">
    <property type="entry name" value="DeoR_HTH"/>
</dbReference>
<dbReference type="GO" id="GO:0003677">
    <property type="term" value="F:DNA binding"/>
    <property type="evidence" value="ECO:0007669"/>
    <property type="project" value="UniProtKB-KW"/>
</dbReference>
<dbReference type="PANTHER" id="PTHR30363:SF44">
    <property type="entry name" value="AGA OPERON TRANSCRIPTIONAL REPRESSOR-RELATED"/>
    <property type="match status" value="1"/>
</dbReference>
<name>A0A4Z1E468_9MICO</name>
<organism evidence="6 7">
    <name type="scientific">Serinibacter arcticus</name>
    <dbReference type="NCBI Taxonomy" id="1655435"/>
    <lineage>
        <taxon>Bacteria</taxon>
        <taxon>Bacillati</taxon>
        <taxon>Actinomycetota</taxon>
        <taxon>Actinomycetes</taxon>
        <taxon>Micrococcales</taxon>
        <taxon>Beutenbergiaceae</taxon>
        <taxon>Serinibacter</taxon>
    </lineage>
</organism>
<sequence length="291" mass="30372">MATPGGPSTTTSRRASGGATGAGPGDAGAGTRRLPAGRKAELASYVAEVGEVTVAQLAERFDVSSDTIRRDLDRLDADGVVVRTHGGAVSPSGFAKPDSELDTRLRLQATAKDQIGALAATLVEDNSAIVINSGTTALALVRHLRHHRELTIATNNLRLPGEIHPEVCRDLYLFGGTVRFVSQATVGPVSFRPAEHEGALEVRCDLALIGVGAISVDQGFSTSNLGEASMMGSMIRRAERVAILADSSKFDRRLFARIADLGAVDYLVTEKAPTGELGEAFAAAGVTVLTP</sequence>
<evidence type="ECO:0000313" key="7">
    <source>
        <dbReference type="Proteomes" id="UP000297318"/>
    </source>
</evidence>
<feature type="region of interest" description="Disordered" evidence="4">
    <location>
        <begin position="1"/>
        <end position="35"/>
    </location>
</feature>
<feature type="domain" description="HTH deoR-type" evidence="5">
    <location>
        <begin position="35"/>
        <end position="90"/>
    </location>
</feature>
<dbReference type="InterPro" id="IPR037171">
    <property type="entry name" value="NagB/RpiA_transferase-like"/>
</dbReference>
<dbReference type="InterPro" id="IPR018356">
    <property type="entry name" value="Tscrpt_reg_HTH_DeoR_CS"/>
</dbReference>
<feature type="compositionally biased region" description="Gly residues" evidence="4">
    <location>
        <begin position="18"/>
        <end position="28"/>
    </location>
</feature>
<dbReference type="AlphaFoldDB" id="A0A4Z1E468"/>
<dbReference type="PRINTS" id="PR00037">
    <property type="entry name" value="HTHLACR"/>
</dbReference>
<evidence type="ECO:0000256" key="3">
    <source>
        <dbReference type="ARBA" id="ARBA00023163"/>
    </source>
</evidence>
<keyword evidence="1" id="KW-0805">Transcription regulation</keyword>
<dbReference type="InterPro" id="IPR036388">
    <property type="entry name" value="WH-like_DNA-bd_sf"/>
</dbReference>
<accession>A0A4Z1E468</accession>
<dbReference type="PANTHER" id="PTHR30363">
    <property type="entry name" value="HTH-TYPE TRANSCRIPTIONAL REGULATOR SRLR-RELATED"/>
    <property type="match status" value="1"/>
</dbReference>
<dbReference type="Proteomes" id="UP000297318">
    <property type="component" value="Unassembled WGS sequence"/>
</dbReference>
<dbReference type="OrthoDB" id="7688673at2"/>
<dbReference type="SMART" id="SM00420">
    <property type="entry name" value="HTH_DEOR"/>
    <property type="match status" value="1"/>
</dbReference>
<dbReference type="Pfam" id="PF08220">
    <property type="entry name" value="HTH_DeoR"/>
    <property type="match status" value="1"/>
</dbReference>
<keyword evidence="3" id="KW-0804">Transcription</keyword>
<dbReference type="Gene3D" id="3.30.750.70">
    <property type="entry name" value="4-hydroxybutyrate coenzyme like domains"/>
    <property type="match status" value="1"/>
</dbReference>
<evidence type="ECO:0000256" key="2">
    <source>
        <dbReference type="ARBA" id="ARBA00023125"/>
    </source>
</evidence>
<dbReference type="Pfam" id="PF00455">
    <property type="entry name" value="DeoRC"/>
    <property type="match status" value="1"/>
</dbReference>
<dbReference type="InterPro" id="IPR036390">
    <property type="entry name" value="WH_DNA-bd_sf"/>
</dbReference>
<reference evidence="6 7" key="1">
    <citation type="submission" date="2018-11" db="EMBL/GenBank/DDBJ databases">
        <title>Complete genome sequencing of the Actinobacteria Serinibacter sp. K3-2.</title>
        <authorList>
            <person name="Rakitin A.L."/>
            <person name="Beletsky A.V."/>
            <person name="Mardanov A.V."/>
            <person name="Ravin N.V."/>
            <person name="Gromova A.S."/>
            <person name="Filippova S.N."/>
            <person name="Gal'Chenko V.F."/>
        </authorList>
    </citation>
    <scope>NUCLEOTIDE SEQUENCE [LARGE SCALE GENOMIC DNA]</scope>
    <source>
        <strain evidence="6 7">K3-2</strain>
    </source>
</reference>